<organism evidence="1 2">
    <name type="scientific">Lentinus tigrinus ALCF2SS1-6</name>
    <dbReference type="NCBI Taxonomy" id="1328759"/>
    <lineage>
        <taxon>Eukaryota</taxon>
        <taxon>Fungi</taxon>
        <taxon>Dikarya</taxon>
        <taxon>Basidiomycota</taxon>
        <taxon>Agaricomycotina</taxon>
        <taxon>Agaricomycetes</taxon>
        <taxon>Polyporales</taxon>
        <taxon>Polyporaceae</taxon>
        <taxon>Lentinus</taxon>
    </lineage>
</organism>
<dbReference type="OrthoDB" id="2927476at2759"/>
<protein>
    <submittedName>
        <fullName evidence="1">Uncharacterized protein</fullName>
    </submittedName>
</protein>
<dbReference type="AlphaFoldDB" id="A0A5C2RRE5"/>
<evidence type="ECO:0000313" key="2">
    <source>
        <dbReference type="Proteomes" id="UP000313359"/>
    </source>
</evidence>
<keyword evidence="2" id="KW-1185">Reference proteome</keyword>
<dbReference type="Proteomes" id="UP000313359">
    <property type="component" value="Unassembled WGS sequence"/>
</dbReference>
<name>A0A5C2RRE5_9APHY</name>
<accession>A0A5C2RRE5</accession>
<gene>
    <name evidence="1" type="ORF">L227DRAFT_382293</name>
</gene>
<sequence length="84" mass="9858">MRDGLTFSGSVTMYISHDNWVHVKFILKVFCEDYSADFAFSRSYDSYRMLNSDILALYDLRCPRVPGIMSRMYASLNHKSRVFN</sequence>
<reference evidence="1" key="1">
    <citation type="journal article" date="2018" name="Genome Biol. Evol.">
        <title>Genomics and development of Lentinus tigrinus, a white-rot wood-decaying mushroom with dimorphic fruiting bodies.</title>
        <authorList>
            <person name="Wu B."/>
            <person name="Xu Z."/>
            <person name="Knudson A."/>
            <person name="Carlson A."/>
            <person name="Chen N."/>
            <person name="Kovaka S."/>
            <person name="LaButti K."/>
            <person name="Lipzen A."/>
            <person name="Pennachio C."/>
            <person name="Riley R."/>
            <person name="Schakwitz W."/>
            <person name="Umezawa K."/>
            <person name="Ohm R.A."/>
            <person name="Grigoriev I.V."/>
            <person name="Nagy L.G."/>
            <person name="Gibbons J."/>
            <person name="Hibbett D."/>
        </authorList>
    </citation>
    <scope>NUCLEOTIDE SEQUENCE [LARGE SCALE GENOMIC DNA]</scope>
    <source>
        <strain evidence="1">ALCF2SS1-6</strain>
    </source>
</reference>
<dbReference type="EMBL" id="ML122317">
    <property type="protein sequence ID" value="RPD53720.1"/>
    <property type="molecule type" value="Genomic_DNA"/>
</dbReference>
<proteinExistence type="predicted"/>
<evidence type="ECO:0000313" key="1">
    <source>
        <dbReference type="EMBL" id="RPD53720.1"/>
    </source>
</evidence>